<dbReference type="PATRIC" id="fig|199198.5.peg.1561"/>
<sequence>MTGNAFRKGTLLILTGPVPHFHIVMNDPVFSGEHGKNCVLVVNISSVKPNIYHDPTCVLDVGCHDFVKRPSWVVYEGATVMDVARIDSQILTRDISTDDPVTEAVFALVRMGFDGSPQVKPKIRRFLRIHEI</sequence>
<dbReference type="Proteomes" id="UP000050297">
    <property type="component" value="Unassembled WGS sequence"/>
</dbReference>
<organism evidence="1 2">
    <name type="scientific">Pseudomonas syringae pv. aceris</name>
    <dbReference type="NCBI Taxonomy" id="199198"/>
    <lineage>
        <taxon>Bacteria</taxon>
        <taxon>Pseudomonadati</taxon>
        <taxon>Pseudomonadota</taxon>
        <taxon>Gammaproteobacteria</taxon>
        <taxon>Pseudomonadales</taxon>
        <taxon>Pseudomonadaceae</taxon>
        <taxon>Pseudomonas</taxon>
        <taxon>Pseudomonas syringae</taxon>
    </lineage>
</organism>
<reference evidence="1 2" key="1">
    <citation type="submission" date="2015-09" db="EMBL/GenBank/DDBJ databases">
        <title>Genome announcement of multiple Pseudomonas syringae strains.</title>
        <authorList>
            <person name="Thakur S."/>
            <person name="Wang P.W."/>
            <person name="Gong Y."/>
            <person name="Weir B.S."/>
            <person name="Guttman D.S."/>
        </authorList>
    </citation>
    <scope>NUCLEOTIDE SEQUENCE [LARGE SCALE GENOMIC DNA]</scope>
    <source>
        <strain evidence="1 2">ICMP2802</strain>
    </source>
</reference>
<accession>A0A0P9HRB0</accession>
<comment type="caution">
    <text evidence="1">The sequence shown here is derived from an EMBL/GenBank/DDBJ whole genome shotgun (WGS) entry which is preliminary data.</text>
</comment>
<dbReference type="AlphaFoldDB" id="A0A0P9HRB0"/>
<evidence type="ECO:0000313" key="1">
    <source>
        <dbReference type="EMBL" id="KPW14655.1"/>
    </source>
</evidence>
<evidence type="ECO:0000313" key="2">
    <source>
        <dbReference type="Proteomes" id="UP000050297"/>
    </source>
</evidence>
<protein>
    <submittedName>
        <fullName evidence="1">Uncharacterized protein</fullName>
    </submittedName>
</protein>
<gene>
    <name evidence="1" type="ORF">ALO91_102577</name>
</gene>
<dbReference type="EMBL" id="LJPM01000448">
    <property type="protein sequence ID" value="KPW14655.1"/>
    <property type="molecule type" value="Genomic_DNA"/>
</dbReference>
<name>A0A0P9HRB0_PSESX</name>
<proteinExistence type="predicted"/>